<dbReference type="InterPro" id="IPR032111">
    <property type="entry name" value="Clostridium_phage_holin"/>
</dbReference>
<feature type="transmembrane region" description="Helical" evidence="1">
    <location>
        <begin position="36"/>
        <end position="52"/>
    </location>
</feature>
<dbReference type="Proteomes" id="UP000215694">
    <property type="component" value="Unassembled WGS sequence"/>
</dbReference>
<gene>
    <name evidence="2" type="ORF">CHL78_006840</name>
</gene>
<evidence type="ECO:0000256" key="1">
    <source>
        <dbReference type="SAM" id="Phobius"/>
    </source>
</evidence>
<dbReference type="Pfam" id="PF16079">
    <property type="entry name" value="Phage_holin_5_2"/>
    <property type="match status" value="1"/>
</dbReference>
<name>A0A371J5N0_9FIRM</name>
<sequence length="87" mass="9406">MDLGFLQQFCVPVVIGICLCVGYVIKTSLDFIPNKYIPLIMLILGLGVNLLIHQSINANIVLAGMFSGLASTGLHQMFKNLIDKGGK</sequence>
<proteinExistence type="predicted"/>
<keyword evidence="1" id="KW-1133">Transmembrane helix</keyword>
<accession>A0A371J5N0</accession>
<keyword evidence="1" id="KW-0472">Membrane</keyword>
<dbReference type="RefSeq" id="WP_094369658.1">
    <property type="nucleotide sequence ID" value="NZ_NOJY02000009.1"/>
</dbReference>
<evidence type="ECO:0000313" key="3">
    <source>
        <dbReference type="Proteomes" id="UP000215694"/>
    </source>
</evidence>
<evidence type="ECO:0000313" key="2">
    <source>
        <dbReference type="EMBL" id="RDY28014.1"/>
    </source>
</evidence>
<reference evidence="2 3" key="1">
    <citation type="journal article" date="2017" name="Genome Announc.">
        <title>Draft Genome Sequence of Romboutsia weinsteinii sp. nov. Strain CCRI-19649(T) Isolated from Surface Water.</title>
        <authorList>
            <person name="Maheux A.F."/>
            <person name="Boudreau D.K."/>
            <person name="Berube E."/>
            <person name="Boissinot M."/>
            <person name="Cantin P."/>
            <person name="Raymond F."/>
            <person name="Corbeil J."/>
            <person name="Omar R.F."/>
            <person name="Bergeron M.G."/>
        </authorList>
    </citation>
    <scope>NUCLEOTIDE SEQUENCE [LARGE SCALE GENOMIC DNA]</scope>
    <source>
        <strain evidence="2 3">CCRI-19649</strain>
    </source>
</reference>
<protein>
    <submittedName>
        <fullName evidence="2">Holin</fullName>
    </submittedName>
</protein>
<comment type="caution">
    <text evidence="2">The sequence shown here is derived from an EMBL/GenBank/DDBJ whole genome shotgun (WGS) entry which is preliminary data.</text>
</comment>
<keyword evidence="1" id="KW-0812">Transmembrane</keyword>
<organism evidence="2 3">
    <name type="scientific">Romboutsia weinsteinii</name>
    <dbReference type="NCBI Taxonomy" id="2020949"/>
    <lineage>
        <taxon>Bacteria</taxon>
        <taxon>Bacillati</taxon>
        <taxon>Bacillota</taxon>
        <taxon>Clostridia</taxon>
        <taxon>Peptostreptococcales</taxon>
        <taxon>Peptostreptococcaceae</taxon>
        <taxon>Romboutsia</taxon>
    </lineage>
</organism>
<feature type="transmembrane region" description="Helical" evidence="1">
    <location>
        <begin position="6"/>
        <end position="24"/>
    </location>
</feature>
<dbReference type="AlphaFoldDB" id="A0A371J5N0"/>
<keyword evidence="3" id="KW-1185">Reference proteome</keyword>
<dbReference type="EMBL" id="NOJY02000009">
    <property type="protein sequence ID" value="RDY28014.1"/>
    <property type="molecule type" value="Genomic_DNA"/>
</dbReference>
<dbReference type="OrthoDB" id="1929673at2"/>